<name>A0ABM1EEJ9_PRICU</name>
<evidence type="ECO:0000259" key="2">
    <source>
        <dbReference type="Pfam" id="PF26246"/>
    </source>
</evidence>
<keyword evidence="3" id="KW-1185">Reference proteome</keyword>
<dbReference type="GeneID" id="106811494"/>
<dbReference type="Proteomes" id="UP000695022">
    <property type="component" value="Unplaced"/>
</dbReference>
<evidence type="ECO:0000259" key="1">
    <source>
        <dbReference type="Pfam" id="PF25204"/>
    </source>
</evidence>
<gene>
    <name evidence="4" type="primary">LOC106811494</name>
</gene>
<dbReference type="PANTHER" id="PTHR33664">
    <property type="entry name" value="RCG26366"/>
    <property type="match status" value="1"/>
</dbReference>
<dbReference type="InterPro" id="IPR058843">
    <property type="entry name" value="PH_DAAF9"/>
</dbReference>
<organism evidence="3 4">
    <name type="scientific">Priapulus caudatus</name>
    <name type="common">Priapulid worm</name>
    <dbReference type="NCBI Taxonomy" id="37621"/>
    <lineage>
        <taxon>Eukaryota</taxon>
        <taxon>Metazoa</taxon>
        <taxon>Ecdysozoa</taxon>
        <taxon>Scalidophora</taxon>
        <taxon>Priapulida</taxon>
        <taxon>Priapulimorpha</taxon>
        <taxon>Priapulimorphida</taxon>
        <taxon>Priapulidae</taxon>
        <taxon>Priapulus</taxon>
    </lineage>
</organism>
<evidence type="ECO:0000313" key="3">
    <source>
        <dbReference type="Proteomes" id="UP000695022"/>
    </source>
</evidence>
<sequence length="697" mass="76370">MIISGIPSQEYVGTDLGSIMFSECFVDSVISVANEGEREENHTDTLILTQGVPHHKCWQVKPDYLYIRKSVEEWVRDPRPGHEWGSLLLDGTDVMLAGATTKEPLRGEVLVRERGVCFLHESDLPILIPSEHGSPEMYDKEEANKMSVLLLKLGSCFYSHLPVQLCSPDLKLLITFAPRTAAYRALYSQLAPVLERVASLPSDAQETYQLLTQHVDESFTQKGSHCLADVVRFLLHMEASSTLMQHSVQSCHLQAVIGNSGVSAVTSDKVVVSIVSGLAGSRQDSVADAVMKLCSEHSSWFVYDGRHAELSDDEMTFSASELHDVLSNALRAYHSAGATGGGTAVRVLVLAPVLTDTCAVVNAVLSHPGDGLLIGAVTIAVDTNAVFMAGRNLVPGFGELLSSGWVNNVVITDVVSSPWNQLVRGFLSKMQPPISVITAPDGCLSESGDLDAILSASVFSEARNVRARYLSRPDWQDVRCFCVHSKLDRVVLHFTGHVDPERLTAQVKLLNVSSERGQLRGVYLVSGRFPCTGTDSLDGNVTVHLEYCATNGNIQAKNVRCKPVKSTGSNHHHGDSTYAAAAKGIAVFEGFCLSKLELEDWMRNCLPLVPTRRELLTAGSISADHIAQIQKRRRHDALPAGWFYNGAHYVSLDGTRSRLHPCMPRFVSEHMSEWNKEVDTFNRTIDELLAKNIITIC</sequence>
<accession>A0ABM1EEJ9</accession>
<dbReference type="InterPro" id="IPR040342">
    <property type="entry name" value="DNAAF9"/>
</dbReference>
<proteinExistence type="predicted"/>
<dbReference type="RefSeq" id="XP_014670620.1">
    <property type="nucleotide sequence ID" value="XM_014815134.1"/>
</dbReference>
<reference evidence="4" key="1">
    <citation type="submission" date="2025-08" db="UniProtKB">
        <authorList>
            <consortium name="RefSeq"/>
        </authorList>
    </citation>
    <scope>IDENTIFICATION</scope>
</reference>
<dbReference type="InterPro" id="IPR057478">
    <property type="entry name" value="DAAF9_2"/>
</dbReference>
<feature type="domain" description="DAAF9" evidence="1">
    <location>
        <begin position="272"/>
        <end position="475"/>
    </location>
</feature>
<dbReference type="Pfam" id="PF25204">
    <property type="entry name" value="DAAF9_2"/>
    <property type="match status" value="1"/>
</dbReference>
<protein>
    <submittedName>
        <fullName evidence="4">Uncharacterized protein C20orf194-like</fullName>
    </submittedName>
</protein>
<dbReference type="PANTHER" id="PTHR33664:SF1">
    <property type="entry name" value="DYNEIN AXONEMAL ASSEMBLY FACTOR 9"/>
    <property type="match status" value="1"/>
</dbReference>
<evidence type="ECO:0000313" key="4">
    <source>
        <dbReference type="RefSeq" id="XP_014670620.1"/>
    </source>
</evidence>
<feature type="domain" description="DAAF9 PH" evidence="2">
    <location>
        <begin position="85"/>
        <end position="192"/>
    </location>
</feature>
<dbReference type="Pfam" id="PF26246">
    <property type="entry name" value="PH_DAAF9"/>
    <property type="match status" value="1"/>
</dbReference>